<sequence>MDTIPNFPSILSRFRGHRIPGLVVGLTAVWLLSACSLQPTPPLSLDTGAQPIPASAETFHTDVRPAPGRFRFLQKVERAVITQLEALGYEKVERGSGDFSVLIQLSRTDRVIPFVEPVESGRLNLYMMDDDETLRVGRSPNLDSIDLDFMQEQDIAERVRMFLDGIPARTKNSS</sequence>
<evidence type="ECO:0000313" key="2">
    <source>
        <dbReference type="Proteomes" id="UP000013165"/>
    </source>
</evidence>
<reference evidence="1 2" key="1">
    <citation type="journal article" date="2013" name="Genome Announc.">
        <title>Genome Sequence of the Polycyclic Aromatic Hydrocarbon-Degrading Bacterium Strain Marinobacter nanhaiticus D15-8WT.</title>
        <authorList>
            <person name="Cui Z."/>
            <person name="Gao W."/>
            <person name="Li Q."/>
            <person name="Xu G."/>
            <person name="Zheng L."/>
        </authorList>
    </citation>
    <scope>NUCLEOTIDE SEQUENCE [LARGE SCALE GENOMIC DNA]</scope>
    <source>
        <strain evidence="1 2">D15-8W</strain>
    </source>
</reference>
<dbReference type="Proteomes" id="UP000013165">
    <property type="component" value="Unassembled WGS sequence"/>
</dbReference>
<proteinExistence type="predicted"/>
<gene>
    <name evidence="1" type="ORF">J057_17185</name>
</gene>
<dbReference type="OrthoDB" id="6366438at2"/>
<accession>N6WNQ5</accession>
<name>N6WNQ5_9GAMM</name>
<dbReference type="STRING" id="626887.J057_17185"/>
<protein>
    <submittedName>
        <fullName evidence="1">Uncharacterized protein</fullName>
    </submittedName>
</protein>
<organism evidence="1 2">
    <name type="scientific">Marinobacter nanhaiticus D15-8W</name>
    <dbReference type="NCBI Taxonomy" id="626887"/>
    <lineage>
        <taxon>Bacteria</taxon>
        <taxon>Pseudomonadati</taxon>
        <taxon>Pseudomonadota</taxon>
        <taxon>Gammaproteobacteria</taxon>
        <taxon>Pseudomonadales</taxon>
        <taxon>Marinobacteraceae</taxon>
        <taxon>Marinobacter</taxon>
    </lineage>
</organism>
<evidence type="ECO:0000313" key="1">
    <source>
        <dbReference type="EMBL" id="ENO13151.1"/>
    </source>
</evidence>
<dbReference type="EMBL" id="APLQ01000014">
    <property type="protein sequence ID" value="ENO13151.1"/>
    <property type="molecule type" value="Genomic_DNA"/>
</dbReference>
<dbReference type="AlphaFoldDB" id="N6WNQ5"/>
<dbReference type="HOGENOM" id="CLU_1538265_0_0_6"/>
<dbReference type="RefSeq" id="WP_004581376.1">
    <property type="nucleotide sequence ID" value="NZ_AP028878.1"/>
</dbReference>
<comment type="caution">
    <text evidence="1">The sequence shown here is derived from an EMBL/GenBank/DDBJ whole genome shotgun (WGS) entry which is preliminary data.</text>
</comment>
<keyword evidence="2" id="KW-1185">Reference proteome</keyword>
<dbReference type="PATRIC" id="fig|626887.3.peg.3434"/>